<protein>
    <recommendedName>
        <fullName evidence="2">YdgH/BhsA/McbA-like domain-containing protein</fullName>
    </recommendedName>
</protein>
<gene>
    <name evidence="3" type="ORF">DERBICUS_168</name>
</gene>
<evidence type="ECO:0000256" key="1">
    <source>
        <dbReference type="ARBA" id="ARBA00022729"/>
    </source>
</evidence>
<dbReference type="Proteomes" id="UP000295398">
    <property type="component" value="Segment"/>
</dbReference>
<dbReference type="InterPro" id="IPR025543">
    <property type="entry name" value="Dodecin-like"/>
</dbReference>
<organism evidence="3 4">
    <name type="scientific">Erwinia phage Derbicus</name>
    <dbReference type="NCBI Taxonomy" id="2530027"/>
    <lineage>
        <taxon>Viruses</taxon>
        <taxon>Duplodnaviria</taxon>
        <taxon>Heunggongvirae</taxon>
        <taxon>Uroviricota</taxon>
        <taxon>Caudoviricetes</taxon>
        <taxon>Chimalliviridae</taxon>
        <taxon>Derbicusvirus</taxon>
        <taxon>Derbicusvirus derbicus</taxon>
    </lineage>
</organism>
<evidence type="ECO:0000259" key="2">
    <source>
        <dbReference type="Pfam" id="PF07338"/>
    </source>
</evidence>
<dbReference type="Pfam" id="PF07338">
    <property type="entry name" value="YdgH_BhsA-like"/>
    <property type="match status" value="1"/>
</dbReference>
<dbReference type="InterPro" id="IPR036275">
    <property type="entry name" value="YdgH-like_sf"/>
</dbReference>
<proteinExistence type="predicted"/>
<dbReference type="InterPro" id="IPR010854">
    <property type="entry name" value="YdgH/BhsA/McbA-like_dom"/>
</dbReference>
<dbReference type="EMBL" id="MK514282">
    <property type="protein sequence ID" value="QBP07594.1"/>
    <property type="molecule type" value="Genomic_DNA"/>
</dbReference>
<evidence type="ECO:0000313" key="3">
    <source>
        <dbReference type="EMBL" id="QBP07594.1"/>
    </source>
</evidence>
<evidence type="ECO:0000313" key="4">
    <source>
        <dbReference type="Proteomes" id="UP000295398"/>
    </source>
</evidence>
<keyword evidence="4" id="KW-1185">Reference proteome</keyword>
<keyword evidence="1" id="KW-0732">Signal</keyword>
<dbReference type="Gene3D" id="3.30.1660.10">
    <property type="entry name" value="Flavin-binding protein dodecin"/>
    <property type="match status" value="1"/>
</dbReference>
<accession>A0A482IL23</accession>
<sequence>MSCRSPTTEDDVMQQFAKGSVPAGYSEIGTVSVSGKATLNDVEKALEAKAAELGGDAIVITAAGGDNKMFGNATVYKADA</sequence>
<name>A0A482IL23_9CAUD</name>
<feature type="domain" description="YdgH/BhsA/McbA-like" evidence="2">
    <location>
        <begin position="27"/>
        <end position="77"/>
    </location>
</feature>
<dbReference type="SUPFAM" id="SSF159871">
    <property type="entry name" value="YdgH-like"/>
    <property type="match status" value="1"/>
</dbReference>
<reference evidence="3 4" key="1">
    <citation type="submission" date="2019-02" db="EMBL/GenBank/DDBJ databases">
        <authorList>
            <person name="Webb C.J."/>
            <person name="Sharma R."/>
            <person name="Berg J.A."/>
            <person name="Payne A.M."/>
            <person name="Fajardo C.P."/>
            <person name="Breakwell D.P."/>
            <person name="Hope S."/>
            <person name="Grose J.H."/>
        </authorList>
    </citation>
    <scope>NUCLEOTIDE SEQUENCE [LARGE SCALE GENOMIC DNA]</scope>
</reference>